<dbReference type="InterPro" id="IPR036250">
    <property type="entry name" value="AcylCo_DH-like_C"/>
</dbReference>
<dbReference type="GO" id="GO:0033540">
    <property type="term" value="P:fatty acid beta-oxidation using acyl-CoA oxidase"/>
    <property type="evidence" value="ECO:0007669"/>
    <property type="project" value="TreeGrafter"/>
</dbReference>
<keyword evidence="11" id="KW-0443">Lipid metabolism</keyword>
<proteinExistence type="inferred from homology"/>
<dbReference type="GO" id="GO:0005504">
    <property type="term" value="F:fatty acid binding"/>
    <property type="evidence" value="ECO:0007669"/>
    <property type="project" value="TreeGrafter"/>
</dbReference>
<keyword evidence="12" id="KW-0576">Peroxisome</keyword>
<comment type="pathway">
    <text evidence="3">Lipid metabolism; peroxisomal fatty acid beta-oxidation.</text>
</comment>
<dbReference type="GO" id="GO:0071949">
    <property type="term" value="F:FAD binding"/>
    <property type="evidence" value="ECO:0007669"/>
    <property type="project" value="InterPro"/>
</dbReference>
<evidence type="ECO:0000259" key="16">
    <source>
        <dbReference type="Pfam" id="PF01756"/>
    </source>
</evidence>
<evidence type="ECO:0000259" key="17">
    <source>
        <dbReference type="Pfam" id="PF14749"/>
    </source>
</evidence>
<feature type="domain" description="Acyl-coenzyme A oxidase N-terminal" evidence="17">
    <location>
        <begin position="22"/>
        <end position="157"/>
    </location>
</feature>
<feature type="domain" description="Acyl-CoA oxidase C-alpha1" evidence="18">
    <location>
        <begin position="299"/>
        <end position="460"/>
    </location>
</feature>
<dbReference type="FunFam" id="1.10.540.10:FF:000006">
    <property type="entry name" value="Acyl-coenzyme A oxidase"/>
    <property type="match status" value="1"/>
</dbReference>
<dbReference type="GO" id="GO:0005777">
    <property type="term" value="C:peroxisome"/>
    <property type="evidence" value="ECO:0007669"/>
    <property type="project" value="UniProtKB-SubCell"/>
</dbReference>
<dbReference type="Pfam" id="PF14749">
    <property type="entry name" value="Acyl-CoA_ox_N"/>
    <property type="match status" value="1"/>
</dbReference>
<accession>A0A6J1S9M6</accession>
<keyword evidence="7 13" id="KW-0274">FAD</keyword>
<comment type="subcellular location">
    <subcellularLocation>
        <location evidence="2">Peroxisome</location>
    </subcellularLocation>
</comment>
<dbReference type="PIRSF" id="PIRSF000168">
    <property type="entry name" value="Acyl-CoA_oxidase"/>
    <property type="match status" value="1"/>
</dbReference>
<sequence length="679" mass="76426">MVSENGAVNEDLVKERQNCSFNTLELTHLLDGGEAKTLERKEREEYFLSDPAFKDEVPMEYLSHQEQYEHSVRKACHMFRKLQEMPHGSMDNFREPPVESVAQRIKQLLGGMLGSAILKDGNPLALHYVMFLPTLAGQGTVEQQAYWISRAWNLEIVGTYAQTELGHGTFIRGLETTATYDPSTQEFVLNSPTLTAYKWWPGGLGHTANYAVVVAQLYTQGKCHGIHPFIVQLRDEETHMPMPGIIIGEIGAKLGMNTTNNGYLGFKQVRIPRENMLMKNNKVLEDGTYVKSPSDKLTYGTMMFVRVVICQDMASYLSKAVTIATRYSAVRHQSEMKPGAPEPQVLDYRTQQYKLLPSIASVFAMKFSANWIWEMYNVVNSELDQGDLERLPELHAVSCCLKALCTSDAASAVEIVRLACGGHGYMKSSNLPSTYGLVTAACTYEGENTVLLLQTARYLMKTWQQARSGQTLTPSVAYLNLYSDWRQPRTVWENTTDCVIKAFYQVAAGKVKAAAEHMERRAKGGMTPEDAWNETSIELVAASTAHCRAFIVEKFIETVSKTDVSRPLQAVLCQMAELYAVYWLLNNKGDFLMFSNLSPADVDGLQLWLEQLLTKLRPNAVGIVDSFDIHDDILASPLGAWDGRVYERLFEESQKSPLNKEPVNKSFHEYMKPFLRSNL</sequence>
<evidence type="ECO:0000256" key="5">
    <source>
        <dbReference type="ARBA" id="ARBA00022630"/>
    </source>
</evidence>
<dbReference type="AlphaFoldDB" id="A0A6J1S9M6"/>
<evidence type="ECO:0000256" key="9">
    <source>
        <dbReference type="ARBA" id="ARBA00022840"/>
    </source>
</evidence>
<dbReference type="Gene3D" id="2.40.110.10">
    <property type="entry name" value="Butyryl-CoA Dehydrogenase, subunit A, domain 2"/>
    <property type="match status" value="1"/>
</dbReference>
<evidence type="ECO:0000313" key="19">
    <source>
        <dbReference type="Proteomes" id="UP000504606"/>
    </source>
</evidence>
<dbReference type="GO" id="GO:0003997">
    <property type="term" value="F:acyl-CoA oxidase activity"/>
    <property type="evidence" value="ECO:0007669"/>
    <property type="project" value="InterPro"/>
</dbReference>
<keyword evidence="5 13" id="KW-0285">Flavoprotein</keyword>
<feature type="domain" description="Acyl-CoA oxidase C-terminal" evidence="16">
    <location>
        <begin position="497"/>
        <end position="675"/>
    </location>
</feature>
<dbReference type="RefSeq" id="XP_026275965.1">
    <property type="nucleotide sequence ID" value="XM_026420180.2"/>
</dbReference>
<keyword evidence="6" id="KW-0547">Nucleotide-binding</keyword>
<evidence type="ECO:0000256" key="14">
    <source>
        <dbReference type="PIRSR" id="PIRSR000168-1"/>
    </source>
</evidence>
<dbReference type="FunFam" id="1.20.140.10:FF:000005">
    <property type="entry name" value="Acyl-coenzyme A oxidase"/>
    <property type="match status" value="1"/>
</dbReference>
<evidence type="ECO:0000256" key="12">
    <source>
        <dbReference type="ARBA" id="ARBA00023140"/>
    </source>
</evidence>
<evidence type="ECO:0000256" key="3">
    <source>
        <dbReference type="ARBA" id="ARBA00004846"/>
    </source>
</evidence>
<dbReference type="InterPro" id="IPR012258">
    <property type="entry name" value="Acyl-CoA_oxidase"/>
</dbReference>
<organism evidence="19 21">
    <name type="scientific">Frankliniella occidentalis</name>
    <name type="common">Western flower thrips</name>
    <name type="synonym">Euthrips occidentalis</name>
    <dbReference type="NCBI Taxonomy" id="133901"/>
    <lineage>
        <taxon>Eukaryota</taxon>
        <taxon>Metazoa</taxon>
        <taxon>Ecdysozoa</taxon>
        <taxon>Arthropoda</taxon>
        <taxon>Hexapoda</taxon>
        <taxon>Insecta</taxon>
        <taxon>Pterygota</taxon>
        <taxon>Neoptera</taxon>
        <taxon>Paraneoptera</taxon>
        <taxon>Thysanoptera</taxon>
        <taxon>Terebrantia</taxon>
        <taxon>Thripoidea</taxon>
        <taxon>Thripidae</taxon>
        <taxon>Frankliniella</taxon>
    </lineage>
</organism>
<dbReference type="InterPro" id="IPR037069">
    <property type="entry name" value="AcylCoA_DH/ox_N_sf"/>
</dbReference>
<evidence type="ECO:0000256" key="1">
    <source>
        <dbReference type="ARBA" id="ARBA00001974"/>
    </source>
</evidence>
<dbReference type="InterPro" id="IPR055060">
    <property type="entry name" value="ACOX_C_alpha1"/>
</dbReference>
<evidence type="ECO:0000256" key="7">
    <source>
        <dbReference type="ARBA" id="ARBA00022827"/>
    </source>
</evidence>
<keyword evidence="19" id="KW-1185">Reference proteome</keyword>
<dbReference type="PANTHER" id="PTHR10909:SF250">
    <property type="entry name" value="PEROXISOMAL ACYL-COENZYME A OXIDASE 1"/>
    <property type="match status" value="1"/>
</dbReference>
<dbReference type="InterPro" id="IPR046373">
    <property type="entry name" value="Acyl-CoA_Oxase/DH_mid-dom_sf"/>
</dbReference>
<evidence type="ECO:0000256" key="2">
    <source>
        <dbReference type="ARBA" id="ARBA00004275"/>
    </source>
</evidence>
<evidence type="ECO:0000259" key="18">
    <source>
        <dbReference type="Pfam" id="PF22924"/>
    </source>
</evidence>
<dbReference type="Gene3D" id="1.20.140.10">
    <property type="entry name" value="Butyryl-CoA Dehydrogenase, subunit A, domain 3"/>
    <property type="match status" value="2"/>
</dbReference>
<dbReference type="Proteomes" id="UP000504606">
    <property type="component" value="Unplaced"/>
</dbReference>
<comment type="similarity">
    <text evidence="4 13">Belongs to the acyl-CoA oxidase family.</text>
</comment>
<dbReference type="InterPro" id="IPR009100">
    <property type="entry name" value="AcylCoA_DH/oxidase_NM_dom_sf"/>
</dbReference>
<protein>
    <recommendedName>
        <fullName evidence="13">Acyl-coenzyme A oxidase</fullName>
    </recommendedName>
</protein>
<dbReference type="GO" id="GO:0005524">
    <property type="term" value="F:ATP binding"/>
    <property type="evidence" value="ECO:0007669"/>
    <property type="project" value="UniProtKB-KW"/>
</dbReference>
<feature type="binding site" evidence="15">
    <location>
        <position position="163"/>
    </location>
    <ligand>
        <name>FAD</name>
        <dbReference type="ChEBI" id="CHEBI:57692"/>
    </ligand>
</feature>
<name>A0A6J1S9M6_FRAOC</name>
<dbReference type="Gene3D" id="1.10.540.10">
    <property type="entry name" value="Acyl-CoA dehydrogenase/oxidase, N-terminal domain"/>
    <property type="match status" value="1"/>
</dbReference>
<dbReference type="PANTHER" id="PTHR10909">
    <property type="entry name" value="ELECTRON TRANSPORT OXIDOREDUCTASE"/>
    <property type="match status" value="1"/>
</dbReference>
<comment type="cofactor">
    <cofactor evidence="1">
        <name>FAD</name>
        <dbReference type="ChEBI" id="CHEBI:57692"/>
    </cofactor>
</comment>
<feature type="active site" description="Proton acceptor" evidence="14">
    <location>
        <position position="445"/>
    </location>
</feature>
<feature type="binding site" evidence="15">
    <location>
        <position position="202"/>
    </location>
    <ligand>
        <name>FAD</name>
        <dbReference type="ChEBI" id="CHEBI:57692"/>
    </ligand>
</feature>
<dbReference type="InterPro" id="IPR002655">
    <property type="entry name" value="Acyl-CoA_oxidase_C"/>
</dbReference>
<dbReference type="SUPFAM" id="SSF56645">
    <property type="entry name" value="Acyl-CoA dehydrogenase NM domain-like"/>
    <property type="match status" value="1"/>
</dbReference>
<evidence type="ECO:0000256" key="8">
    <source>
        <dbReference type="ARBA" id="ARBA00022832"/>
    </source>
</evidence>
<dbReference type="Pfam" id="PF01756">
    <property type="entry name" value="ACOX"/>
    <property type="match status" value="1"/>
</dbReference>
<gene>
    <name evidence="20 21" type="primary">LOC113204836</name>
</gene>
<evidence type="ECO:0000313" key="20">
    <source>
        <dbReference type="RefSeq" id="XP_026275954.1"/>
    </source>
</evidence>
<evidence type="ECO:0000256" key="10">
    <source>
        <dbReference type="ARBA" id="ARBA00023002"/>
    </source>
</evidence>
<dbReference type="KEGG" id="foc:113204836"/>
<dbReference type="FunFam" id="1.20.140.10:FF:000013">
    <property type="entry name" value="Acyl-coenzyme A oxidase"/>
    <property type="match status" value="1"/>
</dbReference>
<evidence type="ECO:0000313" key="21">
    <source>
        <dbReference type="RefSeq" id="XP_026275965.1"/>
    </source>
</evidence>
<dbReference type="GeneID" id="113204836"/>
<keyword evidence="10" id="KW-0560">Oxidoreductase</keyword>
<dbReference type="RefSeq" id="XP_026275954.1">
    <property type="nucleotide sequence ID" value="XM_026420169.2"/>
</dbReference>
<evidence type="ECO:0000256" key="11">
    <source>
        <dbReference type="ARBA" id="ARBA00023098"/>
    </source>
</evidence>
<keyword evidence="9" id="KW-0067">ATP-binding</keyword>
<evidence type="ECO:0000256" key="6">
    <source>
        <dbReference type="ARBA" id="ARBA00022741"/>
    </source>
</evidence>
<dbReference type="SUPFAM" id="SSF47203">
    <property type="entry name" value="Acyl-CoA dehydrogenase C-terminal domain-like"/>
    <property type="match status" value="2"/>
</dbReference>
<dbReference type="GO" id="GO:0055088">
    <property type="term" value="P:lipid homeostasis"/>
    <property type="evidence" value="ECO:0007669"/>
    <property type="project" value="TreeGrafter"/>
</dbReference>
<keyword evidence="8" id="KW-0276">Fatty acid metabolism</keyword>
<evidence type="ECO:0000256" key="4">
    <source>
        <dbReference type="ARBA" id="ARBA00006288"/>
    </source>
</evidence>
<dbReference type="Pfam" id="PF22924">
    <property type="entry name" value="ACOX_C_alpha1"/>
    <property type="match status" value="1"/>
</dbReference>
<dbReference type="InterPro" id="IPR029320">
    <property type="entry name" value="Acyl-CoA_ox_N"/>
</dbReference>
<evidence type="ECO:0000256" key="15">
    <source>
        <dbReference type="PIRSR" id="PIRSR000168-2"/>
    </source>
</evidence>
<reference evidence="20 21" key="1">
    <citation type="submission" date="2025-04" db="UniProtKB">
        <authorList>
            <consortium name="RefSeq"/>
        </authorList>
    </citation>
    <scope>IDENTIFICATION</scope>
    <source>
        <tissue evidence="20 21">Whole organism</tissue>
    </source>
</reference>
<dbReference type="FunFam" id="2.40.110.10:FF:000003">
    <property type="entry name" value="Acyl-coenzyme A oxidase"/>
    <property type="match status" value="1"/>
</dbReference>
<dbReference type="OrthoDB" id="538336at2759"/>
<evidence type="ECO:0000256" key="13">
    <source>
        <dbReference type="PIRNR" id="PIRNR000168"/>
    </source>
</evidence>